<evidence type="ECO:0000256" key="3">
    <source>
        <dbReference type="ARBA" id="ARBA00022676"/>
    </source>
</evidence>
<evidence type="ECO:0000313" key="10">
    <source>
        <dbReference type="Proteomes" id="UP001363151"/>
    </source>
</evidence>
<gene>
    <name evidence="9" type="primary">ALG1</name>
    <name evidence="9" type="ORF">SO694_00171063</name>
</gene>
<evidence type="ECO:0000256" key="7">
    <source>
        <dbReference type="ARBA" id="ARBA00022989"/>
    </source>
</evidence>
<evidence type="ECO:0000256" key="4">
    <source>
        <dbReference type="ARBA" id="ARBA00022679"/>
    </source>
</evidence>
<evidence type="ECO:0000256" key="6">
    <source>
        <dbReference type="ARBA" id="ARBA00022824"/>
    </source>
</evidence>
<protein>
    <submittedName>
        <fullName evidence="9">Chitobiosyldiphosphodolichol beta-mannosyltransferase</fullName>
    </submittedName>
</protein>
<sequence>MMVDDWREPVPTGAKHAVVVVAGDVGRSPRMQYHALSLAEHGYAVTLVGYAGELCCEAVVAEGRIREVRVGAVELPAWLPGLVARALKLVLLVARLGLAVRAARRGRRAAVVLCQTPPAIPSLAVCWFWARVDGARVVGDWHNLGFSVVEDGARRARRGALRGSDRLAVAAYRALERRSAALLDGHVCVTRALAAWLKAHFSVDAAPAHDRPPAFFRKVAAGDRAAALRRVGAAGVFSKATAREAAFWGAAEDLGDAVCDAGGAPRPARPAVVVSSTSWSPDEDFTVLVDALAAYDASAGTPRLVVVVTGKGPLKARFLEAVEDRRFAKVVAKTAWLPAADYAALLGAADLGVCLHSSTSGLDLPMKVVDMFGAGLPVAALAFPCVGELVVDGANGALFADAASLAAALADLLADVDANPRLAARRAGVDVAERWGAMWARAVLPVVGAP</sequence>
<dbReference type="EMBL" id="JBBJCI010000177">
    <property type="protein sequence ID" value="KAK7241604.1"/>
    <property type="molecule type" value="Genomic_DNA"/>
</dbReference>
<evidence type="ECO:0000256" key="2">
    <source>
        <dbReference type="ARBA" id="ARBA00004922"/>
    </source>
</evidence>
<comment type="caution">
    <text evidence="9">The sequence shown here is derived from an EMBL/GenBank/DDBJ whole genome shotgun (WGS) entry which is preliminary data.</text>
</comment>
<comment type="subcellular location">
    <subcellularLocation>
        <location evidence="1">Endoplasmic reticulum membrane</location>
        <topology evidence="1">Single-pass membrane protein</topology>
    </subcellularLocation>
</comment>
<proteinExistence type="predicted"/>
<dbReference type="Gene3D" id="3.40.50.2000">
    <property type="entry name" value="Glycogen Phosphorylase B"/>
    <property type="match status" value="1"/>
</dbReference>
<reference evidence="9 10" key="1">
    <citation type="submission" date="2024-03" db="EMBL/GenBank/DDBJ databases">
        <title>Aureococcus anophagefferens CCMP1851 and Kratosvirus quantuckense: Draft genome of a second virus-susceptible host strain in the model system.</title>
        <authorList>
            <person name="Chase E."/>
            <person name="Truchon A.R."/>
            <person name="Schepens W."/>
            <person name="Wilhelm S.W."/>
        </authorList>
    </citation>
    <scope>NUCLEOTIDE SEQUENCE [LARGE SCALE GENOMIC DNA]</scope>
    <source>
        <strain evidence="9 10">CCMP1851</strain>
    </source>
</reference>
<evidence type="ECO:0000256" key="8">
    <source>
        <dbReference type="ARBA" id="ARBA00023136"/>
    </source>
</evidence>
<accession>A0ABR1FZC3</accession>
<dbReference type="PANTHER" id="PTHR13036">
    <property type="entry name" value="BETA1,4 MANNOSYLTRANSFERASE"/>
    <property type="match status" value="1"/>
</dbReference>
<evidence type="ECO:0000313" key="9">
    <source>
        <dbReference type="EMBL" id="KAK7241604.1"/>
    </source>
</evidence>
<evidence type="ECO:0000256" key="5">
    <source>
        <dbReference type="ARBA" id="ARBA00022692"/>
    </source>
</evidence>
<keyword evidence="5" id="KW-0812">Transmembrane</keyword>
<keyword evidence="6" id="KW-0256">Endoplasmic reticulum</keyword>
<organism evidence="9 10">
    <name type="scientific">Aureococcus anophagefferens</name>
    <name type="common">Harmful bloom alga</name>
    <dbReference type="NCBI Taxonomy" id="44056"/>
    <lineage>
        <taxon>Eukaryota</taxon>
        <taxon>Sar</taxon>
        <taxon>Stramenopiles</taxon>
        <taxon>Ochrophyta</taxon>
        <taxon>Pelagophyceae</taxon>
        <taxon>Pelagomonadales</taxon>
        <taxon>Pelagomonadaceae</taxon>
        <taxon>Aureococcus</taxon>
    </lineage>
</organism>
<keyword evidence="4" id="KW-0808">Transferase</keyword>
<dbReference type="PANTHER" id="PTHR13036:SF0">
    <property type="entry name" value="CHITOBIOSYLDIPHOSPHODOLICHOL BETA-MANNOSYLTRANSFERASE"/>
    <property type="match status" value="1"/>
</dbReference>
<name>A0ABR1FZC3_AURAN</name>
<dbReference type="Pfam" id="PF13692">
    <property type="entry name" value="Glyco_trans_1_4"/>
    <property type="match status" value="1"/>
</dbReference>
<dbReference type="InterPro" id="IPR026051">
    <property type="entry name" value="ALG1-like"/>
</dbReference>
<keyword evidence="3" id="KW-0328">Glycosyltransferase</keyword>
<keyword evidence="10" id="KW-1185">Reference proteome</keyword>
<keyword evidence="8" id="KW-0472">Membrane</keyword>
<keyword evidence="7" id="KW-1133">Transmembrane helix</keyword>
<dbReference type="SUPFAM" id="SSF53756">
    <property type="entry name" value="UDP-Glycosyltransferase/glycogen phosphorylase"/>
    <property type="match status" value="1"/>
</dbReference>
<dbReference type="Proteomes" id="UP001363151">
    <property type="component" value="Unassembled WGS sequence"/>
</dbReference>
<evidence type="ECO:0000256" key="1">
    <source>
        <dbReference type="ARBA" id="ARBA00004389"/>
    </source>
</evidence>
<comment type="pathway">
    <text evidence="2">Protein modification; protein glycosylation.</text>
</comment>